<dbReference type="Proteomes" id="UP001229421">
    <property type="component" value="Unassembled WGS sequence"/>
</dbReference>
<evidence type="ECO:0000256" key="13">
    <source>
        <dbReference type="ARBA" id="ARBA00024209"/>
    </source>
</evidence>
<dbReference type="AlphaFoldDB" id="A0AAD8JY76"/>
<evidence type="ECO:0000256" key="1">
    <source>
        <dbReference type="ARBA" id="ARBA00000900"/>
    </source>
</evidence>
<dbReference type="InterPro" id="IPR013083">
    <property type="entry name" value="Znf_RING/FYVE/PHD"/>
</dbReference>
<dbReference type="PROSITE" id="PS50089">
    <property type="entry name" value="ZF_RING_2"/>
    <property type="match status" value="1"/>
</dbReference>
<comment type="subcellular location">
    <subcellularLocation>
        <location evidence="2">Membrane</location>
        <topology evidence="2">Single-pass membrane protein</topology>
    </subcellularLocation>
</comment>
<dbReference type="SUPFAM" id="SSF57850">
    <property type="entry name" value="RING/U-box"/>
    <property type="match status" value="1"/>
</dbReference>
<reference evidence="17" key="1">
    <citation type="journal article" date="2023" name="bioRxiv">
        <title>Improved chromosome-level genome assembly for marigold (Tagetes erecta).</title>
        <authorList>
            <person name="Jiang F."/>
            <person name="Yuan L."/>
            <person name="Wang S."/>
            <person name="Wang H."/>
            <person name="Xu D."/>
            <person name="Wang A."/>
            <person name="Fan W."/>
        </authorList>
    </citation>
    <scope>NUCLEOTIDE SEQUENCE</scope>
    <source>
        <strain evidence="17">WSJ</strain>
        <tissue evidence="17">Leaf</tissue>
    </source>
</reference>
<dbReference type="GO" id="GO:0016020">
    <property type="term" value="C:membrane"/>
    <property type="evidence" value="ECO:0007669"/>
    <property type="project" value="UniProtKB-SubCell"/>
</dbReference>
<keyword evidence="8 14" id="KW-0863">Zinc-finger</keyword>
<keyword evidence="9" id="KW-0833">Ubl conjugation pathway</keyword>
<gene>
    <name evidence="17" type="ORF">QVD17_36249</name>
</gene>
<evidence type="ECO:0000256" key="9">
    <source>
        <dbReference type="ARBA" id="ARBA00022786"/>
    </source>
</evidence>
<dbReference type="GO" id="GO:0061630">
    <property type="term" value="F:ubiquitin protein ligase activity"/>
    <property type="evidence" value="ECO:0007669"/>
    <property type="project" value="UniProtKB-EC"/>
</dbReference>
<dbReference type="EC" id="2.3.2.27" evidence="4"/>
<keyword evidence="7" id="KW-0479">Metal-binding</keyword>
<keyword evidence="6 15" id="KW-0812">Transmembrane</keyword>
<evidence type="ECO:0000256" key="4">
    <source>
        <dbReference type="ARBA" id="ARBA00012483"/>
    </source>
</evidence>
<protein>
    <recommendedName>
        <fullName evidence="4">RING-type E3 ubiquitin transferase</fullName>
        <ecNumber evidence="4">2.3.2.27</ecNumber>
    </recommendedName>
</protein>
<evidence type="ECO:0000256" key="14">
    <source>
        <dbReference type="PROSITE-ProRule" id="PRU00175"/>
    </source>
</evidence>
<evidence type="ECO:0000313" key="17">
    <source>
        <dbReference type="EMBL" id="KAK1409720.1"/>
    </source>
</evidence>
<evidence type="ECO:0000256" key="3">
    <source>
        <dbReference type="ARBA" id="ARBA00004906"/>
    </source>
</evidence>
<evidence type="ECO:0000259" key="16">
    <source>
        <dbReference type="PROSITE" id="PS50089"/>
    </source>
</evidence>
<comment type="caution">
    <text evidence="17">The sequence shown here is derived from an EMBL/GenBank/DDBJ whole genome shotgun (WGS) entry which is preliminary data.</text>
</comment>
<keyword evidence="10" id="KW-0862">Zinc</keyword>
<keyword evidence="12 15" id="KW-0472">Membrane</keyword>
<sequence length="173" mass="18941">MNTSIDGIETPYSPSSSDPQGGDAYIFVIGFFCVVFLLISITYSSYICKLRSRPPPPIPPPSISFSTTAYDDADSHRLVRFSRGLDDDVIVTFPTFLYSDVTILSKGDAAGDSSCAICLGDYKEADVVRLLPVCGHLYHVGCIDTWLNAHPTCPMCRNMPVPDGFTRLEELSD</sequence>
<dbReference type="Pfam" id="PF13639">
    <property type="entry name" value="zf-RING_2"/>
    <property type="match status" value="1"/>
</dbReference>
<evidence type="ECO:0000256" key="5">
    <source>
        <dbReference type="ARBA" id="ARBA00022679"/>
    </source>
</evidence>
<dbReference type="EMBL" id="JAUHHV010000010">
    <property type="protein sequence ID" value="KAK1409720.1"/>
    <property type="molecule type" value="Genomic_DNA"/>
</dbReference>
<organism evidence="17 18">
    <name type="scientific">Tagetes erecta</name>
    <name type="common">African marigold</name>
    <dbReference type="NCBI Taxonomy" id="13708"/>
    <lineage>
        <taxon>Eukaryota</taxon>
        <taxon>Viridiplantae</taxon>
        <taxon>Streptophyta</taxon>
        <taxon>Embryophyta</taxon>
        <taxon>Tracheophyta</taxon>
        <taxon>Spermatophyta</taxon>
        <taxon>Magnoliopsida</taxon>
        <taxon>eudicotyledons</taxon>
        <taxon>Gunneridae</taxon>
        <taxon>Pentapetalae</taxon>
        <taxon>asterids</taxon>
        <taxon>campanulids</taxon>
        <taxon>Asterales</taxon>
        <taxon>Asteraceae</taxon>
        <taxon>Asteroideae</taxon>
        <taxon>Heliantheae alliance</taxon>
        <taxon>Tageteae</taxon>
        <taxon>Tagetes</taxon>
    </lineage>
</organism>
<dbReference type="SMART" id="SM00184">
    <property type="entry name" value="RING"/>
    <property type="match status" value="1"/>
</dbReference>
<evidence type="ECO:0000256" key="12">
    <source>
        <dbReference type="ARBA" id="ARBA00023136"/>
    </source>
</evidence>
<keyword evidence="5" id="KW-0808">Transferase</keyword>
<proteinExistence type="inferred from homology"/>
<feature type="domain" description="RING-type" evidence="16">
    <location>
        <begin position="115"/>
        <end position="157"/>
    </location>
</feature>
<accession>A0AAD8JY76</accession>
<comment type="pathway">
    <text evidence="3">Protein modification; protein ubiquitination.</text>
</comment>
<name>A0AAD8JY76_TARER</name>
<dbReference type="InterPro" id="IPR045899">
    <property type="entry name" value="ATL71-like"/>
</dbReference>
<dbReference type="Gene3D" id="3.30.40.10">
    <property type="entry name" value="Zinc/RING finger domain, C3HC4 (zinc finger)"/>
    <property type="match status" value="1"/>
</dbReference>
<evidence type="ECO:0000256" key="6">
    <source>
        <dbReference type="ARBA" id="ARBA00022692"/>
    </source>
</evidence>
<dbReference type="FunFam" id="3.30.40.10:FF:000187">
    <property type="entry name" value="E3 ubiquitin-protein ligase ATL6"/>
    <property type="match status" value="1"/>
</dbReference>
<dbReference type="InterPro" id="IPR001841">
    <property type="entry name" value="Znf_RING"/>
</dbReference>
<evidence type="ECO:0000313" key="18">
    <source>
        <dbReference type="Proteomes" id="UP001229421"/>
    </source>
</evidence>
<evidence type="ECO:0000256" key="11">
    <source>
        <dbReference type="ARBA" id="ARBA00022989"/>
    </source>
</evidence>
<evidence type="ECO:0000256" key="8">
    <source>
        <dbReference type="ARBA" id="ARBA00022771"/>
    </source>
</evidence>
<evidence type="ECO:0000256" key="2">
    <source>
        <dbReference type="ARBA" id="ARBA00004167"/>
    </source>
</evidence>
<evidence type="ECO:0000256" key="7">
    <source>
        <dbReference type="ARBA" id="ARBA00022723"/>
    </source>
</evidence>
<dbReference type="PANTHER" id="PTHR46719">
    <property type="entry name" value="TRANSCRIPTION FACTOR C2H2 FAMILY-RELATED"/>
    <property type="match status" value="1"/>
</dbReference>
<dbReference type="PANTHER" id="PTHR46719:SF16">
    <property type="entry name" value="ZINC FINGER, RING_FYVE_PHD-TYPE-RELATED"/>
    <property type="match status" value="1"/>
</dbReference>
<evidence type="ECO:0000256" key="10">
    <source>
        <dbReference type="ARBA" id="ARBA00022833"/>
    </source>
</evidence>
<dbReference type="GO" id="GO:0008270">
    <property type="term" value="F:zinc ion binding"/>
    <property type="evidence" value="ECO:0007669"/>
    <property type="project" value="UniProtKB-KW"/>
</dbReference>
<dbReference type="CDD" id="cd16461">
    <property type="entry name" value="RING-H2_EL5-like"/>
    <property type="match status" value="1"/>
</dbReference>
<keyword evidence="11 15" id="KW-1133">Transmembrane helix</keyword>
<keyword evidence="18" id="KW-1185">Reference proteome</keyword>
<comment type="similarity">
    <text evidence="13">Belongs to the RING-type zinc finger family. ATL subfamily.</text>
</comment>
<evidence type="ECO:0000256" key="15">
    <source>
        <dbReference type="SAM" id="Phobius"/>
    </source>
</evidence>
<comment type="catalytic activity">
    <reaction evidence="1">
        <text>S-ubiquitinyl-[E2 ubiquitin-conjugating enzyme]-L-cysteine + [acceptor protein]-L-lysine = [E2 ubiquitin-conjugating enzyme]-L-cysteine + N(6)-ubiquitinyl-[acceptor protein]-L-lysine.</text>
        <dbReference type="EC" id="2.3.2.27"/>
    </reaction>
</comment>
<feature type="transmembrane region" description="Helical" evidence="15">
    <location>
        <begin position="24"/>
        <end position="43"/>
    </location>
</feature>